<proteinExistence type="predicted"/>
<reference evidence="1" key="1">
    <citation type="submission" date="2022-05" db="EMBL/GenBank/DDBJ databases">
        <title>Chromosome-level genome of Chaenocephalus aceratus.</title>
        <authorList>
            <person name="Park H."/>
        </authorList>
    </citation>
    <scope>NUCLEOTIDE SEQUENCE</scope>
    <source>
        <strain evidence="1">KU_202001</strain>
    </source>
</reference>
<name>A0ACB9X7M9_CHAAC</name>
<comment type="caution">
    <text evidence="1">The sequence shown here is derived from an EMBL/GenBank/DDBJ whole genome shotgun (WGS) entry which is preliminary data.</text>
</comment>
<dbReference type="Proteomes" id="UP001057452">
    <property type="component" value="Chromosome 8"/>
</dbReference>
<protein>
    <submittedName>
        <fullName evidence="1">Uncharacterized protein</fullName>
    </submittedName>
</protein>
<dbReference type="EMBL" id="CM043792">
    <property type="protein sequence ID" value="KAI4821907.1"/>
    <property type="molecule type" value="Genomic_DNA"/>
</dbReference>
<accession>A0ACB9X7M9</accession>
<organism evidence="1 2">
    <name type="scientific">Chaenocephalus aceratus</name>
    <name type="common">Blackfin icefish</name>
    <name type="synonym">Chaenichthys aceratus</name>
    <dbReference type="NCBI Taxonomy" id="36190"/>
    <lineage>
        <taxon>Eukaryota</taxon>
        <taxon>Metazoa</taxon>
        <taxon>Chordata</taxon>
        <taxon>Craniata</taxon>
        <taxon>Vertebrata</taxon>
        <taxon>Euteleostomi</taxon>
        <taxon>Actinopterygii</taxon>
        <taxon>Neopterygii</taxon>
        <taxon>Teleostei</taxon>
        <taxon>Neoteleostei</taxon>
        <taxon>Acanthomorphata</taxon>
        <taxon>Eupercaria</taxon>
        <taxon>Perciformes</taxon>
        <taxon>Notothenioidei</taxon>
        <taxon>Channichthyidae</taxon>
        <taxon>Chaenocephalus</taxon>
    </lineage>
</organism>
<gene>
    <name evidence="1" type="ORF">KUCAC02_007481</name>
</gene>
<evidence type="ECO:0000313" key="2">
    <source>
        <dbReference type="Proteomes" id="UP001057452"/>
    </source>
</evidence>
<evidence type="ECO:0000313" key="1">
    <source>
        <dbReference type="EMBL" id="KAI4821907.1"/>
    </source>
</evidence>
<keyword evidence="2" id="KW-1185">Reference proteome</keyword>
<sequence>MDQCSVKSKSRVAEFQQLFGSWATVLSRLYDDPKVAQLMKTRIRQYLNSHPFFALTVMLFGAMSAIPVGMFLSFALVTIIMSAVGLVFFEAFLLFVGGTTLLCVLSGIALFSVMVSFIFNALYFTVSNILSRYNPNLTKQHDFQEKESEGETSKTEGNVKA</sequence>